<dbReference type="OrthoDB" id="9799092at2"/>
<dbReference type="SUPFAM" id="SSF81301">
    <property type="entry name" value="Nucleotidyltransferase"/>
    <property type="match status" value="1"/>
</dbReference>
<evidence type="ECO:0000313" key="2">
    <source>
        <dbReference type="Proteomes" id="UP000283523"/>
    </source>
</evidence>
<comment type="caution">
    <text evidence="1">The sequence shown here is derived from an EMBL/GenBank/DDBJ whole genome shotgun (WGS) entry which is preliminary data.</text>
</comment>
<name>A0A418MCN1_9BACT</name>
<dbReference type="PANTHER" id="PTHR34822">
    <property type="entry name" value="GRPB DOMAIN PROTEIN (AFU_ORTHOLOGUE AFUA_1G01530)"/>
    <property type="match status" value="1"/>
</dbReference>
<organism evidence="1 2">
    <name type="scientific">Fibrisoma montanum</name>
    <dbReference type="NCBI Taxonomy" id="2305895"/>
    <lineage>
        <taxon>Bacteria</taxon>
        <taxon>Pseudomonadati</taxon>
        <taxon>Bacteroidota</taxon>
        <taxon>Cytophagia</taxon>
        <taxon>Cytophagales</taxon>
        <taxon>Spirosomataceae</taxon>
        <taxon>Fibrisoma</taxon>
    </lineage>
</organism>
<proteinExistence type="predicted"/>
<reference evidence="1 2" key="1">
    <citation type="submission" date="2018-08" db="EMBL/GenBank/DDBJ databases">
        <title>Fibrisoma montanum sp. nov., isolated from Danxia mountain soil.</title>
        <authorList>
            <person name="Huang Y."/>
        </authorList>
    </citation>
    <scope>NUCLEOTIDE SEQUENCE [LARGE SCALE GENOMIC DNA]</scope>
    <source>
        <strain evidence="1 2">HYT19</strain>
    </source>
</reference>
<gene>
    <name evidence="1" type="ORF">DYU11_10930</name>
</gene>
<evidence type="ECO:0000313" key="1">
    <source>
        <dbReference type="EMBL" id="RIV24080.1"/>
    </source>
</evidence>
<protein>
    <submittedName>
        <fullName evidence="1">GrpB family protein</fullName>
    </submittedName>
</protein>
<dbReference type="EMBL" id="QXED01000003">
    <property type="protein sequence ID" value="RIV24080.1"/>
    <property type="molecule type" value="Genomic_DNA"/>
</dbReference>
<dbReference type="PANTHER" id="PTHR34822:SF1">
    <property type="entry name" value="GRPB FAMILY PROTEIN"/>
    <property type="match status" value="1"/>
</dbReference>
<dbReference type="InterPro" id="IPR007344">
    <property type="entry name" value="GrpB/CoaE"/>
</dbReference>
<dbReference type="InterPro" id="IPR043519">
    <property type="entry name" value="NT_sf"/>
</dbReference>
<dbReference type="Gene3D" id="3.30.460.10">
    <property type="entry name" value="Beta Polymerase, domain 2"/>
    <property type="match status" value="1"/>
</dbReference>
<keyword evidence="2" id="KW-1185">Reference proteome</keyword>
<accession>A0A418MCN1</accession>
<dbReference type="Pfam" id="PF04229">
    <property type="entry name" value="GrpB"/>
    <property type="match status" value="1"/>
</dbReference>
<dbReference type="AlphaFoldDB" id="A0A418MCN1"/>
<dbReference type="Proteomes" id="UP000283523">
    <property type="component" value="Unassembled WGS sequence"/>
</dbReference>
<sequence>MGNQINVELVAHNFRWNLLAKEEGSLLANVLGDQLITVHHIGSTAIPTIAAKPILDLIPVVRSLEEFDRYRTRMEGIGYQWRGEYGLVGRRYCTKADPATGRKLIHLHFYSIGSPEIDRHVAFRDYLLDRPDVAQAYLREKTRCQQLHANDSQSYSQCKSEWIKRVEAEALTHFDLK</sequence>